<gene>
    <name evidence="2" type="ORF">CWE08_07750</name>
</gene>
<keyword evidence="1" id="KW-0732">Signal</keyword>
<dbReference type="EMBL" id="PIPJ01000005">
    <property type="protein sequence ID" value="RUO20355.1"/>
    <property type="molecule type" value="Genomic_DNA"/>
</dbReference>
<dbReference type="RefSeq" id="WP_126767283.1">
    <property type="nucleotide sequence ID" value="NZ_PIPJ01000005.1"/>
</dbReference>
<feature type="chain" id="PRO_5019242081" description="Copper chaperone PCu(A)C" evidence="1">
    <location>
        <begin position="26"/>
        <end position="152"/>
    </location>
</feature>
<evidence type="ECO:0008006" key="4">
    <source>
        <dbReference type="Google" id="ProtNLM"/>
    </source>
</evidence>
<dbReference type="SUPFAM" id="SSF110087">
    <property type="entry name" value="DR1885-like metal-binding protein"/>
    <property type="match status" value="1"/>
</dbReference>
<dbReference type="InterPro" id="IPR036182">
    <property type="entry name" value="PCuAC_sf"/>
</dbReference>
<proteinExistence type="predicted"/>
<evidence type="ECO:0000313" key="2">
    <source>
        <dbReference type="EMBL" id="RUO20355.1"/>
    </source>
</evidence>
<dbReference type="Gene3D" id="2.60.40.1890">
    <property type="entry name" value="PCu(A)C copper chaperone"/>
    <property type="match status" value="1"/>
</dbReference>
<dbReference type="PANTHER" id="PTHR36302">
    <property type="entry name" value="BLR7088 PROTEIN"/>
    <property type="match status" value="1"/>
</dbReference>
<dbReference type="OrthoDB" id="9796962at2"/>
<protein>
    <recommendedName>
        <fullName evidence="4">Copper chaperone PCu(A)C</fullName>
    </recommendedName>
</protein>
<evidence type="ECO:0000313" key="3">
    <source>
        <dbReference type="Proteomes" id="UP000288395"/>
    </source>
</evidence>
<evidence type="ECO:0000256" key="1">
    <source>
        <dbReference type="SAM" id="SignalP"/>
    </source>
</evidence>
<dbReference type="InterPro" id="IPR058248">
    <property type="entry name" value="Lxx211020-like"/>
</dbReference>
<reference evidence="3" key="1">
    <citation type="journal article" date="2018" name="Front. Microbiol.">
        <title>Genome-Based Analysis Reveals the Taxonomy and Diversity of the Family Idiomarinaceae.</title>
        <authorList>
            <person name="Liu Y."/>
            <person name="Lai Q."/>
            <person name="Shao Z."/>
        </authorList>
    </citation>
    <scope>NUCLEOTIDE SEQUENCE [LARGE SCALE GENOMIC DNA]</scope>
    <source>
        <strain evidence="3">GBPy7</strain>
    </source>
</reference>
<keyword evidence="3" id="KW-1185">Reference proteome</keyword>
<feature type="signal peptide" evidence="1">
    <location>
        <begin position="1"/>
        <end position="25"/>
    </location>
</feature>
<comment type="caution">
    <text evidence="2">The sequence shown here is derived from an EMBL/GenBank/DDBJ whole genome shotgun (WGS) entry which is preliminary data.</text>
</comment>
<dbReference type="Proteomes" id="UP000288395">
    <property type="component" value="Unassembled WGS sequence"/>
</dbReference>
<dbReference type="AlphaFoldDB" id="A0A432VV38"/>
<dbReference type="InterPro" id="IPR007410">
    <property type="entry name" value="LpqE-like"/>
</dbReference>
<sequence length="152" mass="16826">MRYIYKMLLLSLSTSVLLFVSPAFAEVEVESLWLRESIPGQPNGAGFGVLRNSGEQDILLIGASSDIADDIEIHQHVREGEQMRMEQMDALVVPAGERVTLQPGGYHLMLMRLNGPLVIDEEHELVLIFSDGSEISLTAPVKALVTNHHARH</sequence>
<name>A0A432VV38_9GAMM</name>
<accession>A0A432VV38</accession>
<dbReference type="PANTHER" id="PTHR36302:SF1">
    <property type="entry name" value="COPPER CHAPERONE PCU(A)C"/>
    <property type="match status" value="1"/>
</dbReference>
<organism evidence="2 3">
    <name type="scientific">Aliidiomarina iranensis</name>
    <dbReference type="NCBI Taxonomy" id="1434071"/>
    <lineage>
        <taxon>Bacteria</taxon>
        <taxon>Pseudomonadati</taxon>
        <taxon>Pseudomonadota</taxon>
        <taxon>Gammaproteobacteria</taxon>
        <taxon>Alteromonadales</taxon>
        <taxon>Idiomarinaceae</taxon>
        <taxon>Aliidiomarina</taxon>
    </lineage>
</organism>
<dbReference type="Pfam" id="PF04314">
    <property type="entry name" value="PCuAC"/>
    <property type="match status" value="1"/>
</dbReference>